<feature type="domain" description="TtsA-like Glycoside hydrolase family 108" evidence="2">
    <location>
        <begin position="19"/>
        <end position="101"/>
    </location>
</feature>
<keyword evidence="5" id="KW-1185">Reference proteome</keyword>
<dbReference type="InterPro" id="IPR023346">
    <property type="entry name" value="Lysozyme-like_dom_sf"/>
</dbReference>
<dbReference type="AlphaFoldDB" id="A0A562KL77"/>
<evidence type="ECO:0000313" key="5">
    <source>
        <dbReference type="Proteomes" id="UP000316624"/>
    </source>
</evidence>
<organism evidence="4 5">
    <name type="scientific">Sphingobium wenxiniae (strain DSM 21828 / CGMCC 1.7748 / JZ-1)</name>
    <dbReference type="NCBI Taxonomy" id="595605"/>
    <lineage>
        <taxon>Bacteria</taxon>
        <taxon>Pseudomonadati</taxon>
        <taxon>Pseudomonadota</taxon>
        <taxon>Alphaproteobacteria</taxon>
        <taxon>Sphingomonadales</taxon>
        <taxon>Sphingomonadaceae</taxon>
        <taxon>Sphingobium</taxon>
    </lineage>
</organism>
<dbReference type="SUPFAM" id="SSF53955">
    <property type="entry name" value="Lysozyme-like"/>
    <property type="match status" value="1"/>
</dbReference>
<dbReference type="CDD" id="cd13926">
    <property type="entry name" value="N-acetylmuramidase_GH108"/>
    <property type="match status" value="1"/>
</dbReference>
<sequence length="199" mass="21629">MNKVKLLAGASAAALAIIAAIFHVEGDYVNNPNDPGGPTRHGVTQAVAREHGYQGDMRDFPKELAQQIYFEDYIRKPGFDRLIELSPAVGEEAVDSGVNAGPVQPSKWLQIALNSLNRRGKDYPDVTVDGRTGPATMAAYASLQRVRGRAEACRMIVKLMDAQQAGHYLRLAGDNSTYETFMPGWTINRIGNVPLGKCA</sequence>
<feature type="chain" id="PRO_5022193991" evidence="1">
    <location>
        <begin position="20"/>
        <end position="199"/>
    </location>
</feature>
<evidence type="ECO:0000259" key="3">
    <source>
        <dbReference type="Pfam" id="PF09374"/>
    </source>
</evidence>
<gene>
    <name evidence="4" type="ORF">IQ35_01082</name>
</gene>
<dbReference type="Pfam" id="PF09374">
    <property type="entry name" value="PG_binding_3"/>
    <property type="match status" value="1"/>
</dbReference>
<evidence type="ECO:0000259" key="2">
    <source>
        <dbReference type="Pfam" id="PF05838"/>
    </source>
</evidence>
<evidence type="ECO:0000256" key="1">
    <source>
        <dbReference type="SAM" id="SignalP"/>
    </source>
</evidence>
<evidence type="ECO:0000313" key="4">
    <source>
        <dbReference type="EMBL" id="TWH95993.1"/>
    </source>
</evidence>
<comment type="caution">
    <text evidence="4">The sequence shown here is derived from an EMBL/GenBank/DDBJ whole genome shotgun (WGS) entry which is preliminary data.</text>
</comment>
<accession>A0A562KL77</accession>
<dbReference type="InterPro" id="IPR018537">
    <property type="entry name" value="Peptidoglycan-bd_3"/>
</dbReference>
<protein>
    <submittedName>
        <fullName evidence="4">Putative peptidoglycan binding protein</fullName>
    </submittedName>
</protein>
<dbReference type="Pfam" id="PF05838">
    <property type="entry name" value="Glyco_hydro_108"/>
    <property type="match status" value="1"/>
</dbReference>
<dbReference type="EMBL" id="VLKK01000003">
    <property type="protein sequence ID" value="TWH95993.1"/>
    <property type="molecule type" value="Genomic_DNA"/>
</dbReference>
<feature type="signal peptide" evidence="1">
    <location>
        <begin position="1"/>
        <end position="19"/>
    </location>
</feature>
<dbReference type="RefSeq" id="WP_145072203.1">
    <property type="nucleotide sequence ID" value="NZ_JACIIY010000005.1"/>
</dbReference>
<feature type="domain" description="Peptidoglycan binding" evidence="3">
    <location>
        <begin position="105"/>
        <end position="188"/>
    </location>
</feature>
<reference evidence="4 5" key="1">
    <citation type="journal article" date="2015" name="Stand. Genomic Sci.">
        <title>Genomic Encyclopedia of Bacterial and Archaeal Type Strains, Phase III: the genomes of soil and plant-associated and newly described type strains.</title>
        <authorList>
            <person name="Whitman W.B."/>
            <person name="Woyke T."/>
            <person name="Klenk H.P."/>
            <person name="Zhou Y."/>
            <person name="Lilburn T.G."/>
            <person name="Beck B.J."/>
            <person name="De Vos P."/>
            <person name="Vandamme P."/>
            <person name="Eisen J.A."/>
            <person name="Garrity G."/>
            <person name="Hugenholtz P."/>
            <person name="Kyrpides N.C."/>
        </authorList>
    </citation>
    <scope>NUCLEOTIDE SEQUENCE [LARGE SCALE GENOMIC DNA]</scope>
    <source>
        <strain evidence="4 5">CGMCC 1.7748</strain>
    </source>
</reference>
<name>A0A562KL77_SPHWJ</name>
<dbReference type="Gene3D" id="1.20.141.10">
    <property type="entry name" value="Chitosanase, subunit A, domain 1"/>
    <property type="match status" value="1"/>
</dbReference>
<proteinExistence type="predicted"/>
<dbReference type="InterPro" id="IPR008565">
    <property type="entry name" value="TtsA-like_GH18_dom"/>
</dbReference>
<keyword evidence="1" id="KW-0732">Signal</keyword>
<dbReference type="Proteomes" id="UP000316624">
    <property type="component" value="Unassembled WGS sequence"/>
</dbReference>